<comment type="caution">
    <text evidence="1">The sequence shown here is derived from an EMBL/GenBank/DDBJ whole genome shotgun (WGS) entry which is preliminary data.</text>
</comment>
<proteinExistence type="predicted"/>
<dbReference type="AlphaFoldDB" id="A0AAD6XM55"/>
<evidence type="ECO:0000313" key="2">
    <source>
        <dbReference type="Proteomes" id="UP001222325"/>
    </source>
</evidence>
<reference evidence="1" key="1">
    <citation type="submission" date="2023-03" db="EMBL/GenBank/DDBJ databases">
        <title>Massive genome expansion in bonnet fungi (Mycena s.s.) driven by repeated elements and novel gene families across ecological guilds.</title>
        <authorList>
            <consortium name="Lawrence Berkeley National Laboratory"/>
            <person name="Harder C.B."/>
            <person name="Miyauchi S."/>
            <person name="Viragh M."/>
            <person name="Kuo A."/>
            <person name="Thoen E."/>
            <person name="Andreopoulos B."/>
            <person name="Lu D."/>
            <person name="Skrede I."/>
            <person name="Drula E."/>
            <person name="Henrissat B."/>
            <person name="Morin E."/>
            <person name="Kohler A."/>
            <person name="Barry K."/>
            <person name="LaButti K."/>
            <person name="Morin E."/>
            <person name="Salamov A."/>
            <person name="Lipzen A."/>
            <person name="Mereny Z."/>
            <person name="Hegedus B."/>
            <person name="Baldrian P."/>
            <person name="Stursova M."/>
            <person name="Weitz H."/>
            <person name="Taylor A."/>
            <person name="Grigoriev I.V."/>
            <person name="Nagy L.G."/>
            <person name="Martin F."/>
            <person name="Kauserud H."/>
        </authorList>
    </citation>
    <scope>NUCLEOTIDE SEQUENCE</scope>
    <source>
        <strain evidence="1">CBHHK173m</strain>
    </source>
</reference>
<organism evidence="1 2">
    <name type="scientific">Mycena belliarum</name>
    <dbReference type="NCBI Taxonomy" id="1033014"/>
    <lineage>
        <taxon>Eukaryota</taxon>
        <taxon>Fungi</taxon>
        <taxon>Dikarya</taxon>
        <taxon>Basidiomycota</taxon>
        <taxon>Agaricomycotina</taxon>
        <taxon>Agaricomycetes</taxon>
        <taxon>Agaricomycetidae</taxon>
        <taxon>Agaricales</taxon>
        <taxon>Marasmiineae</taxon>
        <taxon>Mycenaceae</taxon>
        <taxon>Mycena</taxon>
    </lineage>
</organism>
<dbReference type="EMBL" id="JARJCN010000053">
    <property type="protein sequence ID" value="KAJ7080814.1"/>
    <property type="molecule type" value="Genomic_DNA"/>
</dbReference>
<name>A0AAD6XM55_9AGAR</name>
<protein>
    <submittedName>
        <fullName evidence="1">Uncharacterized protein</fullName>
    </submittedName>
</protein>
<gene>
    <name evidence="1" type="ORF">B0H15DRAFT_803955</name>
</gene>
<evidence type="ECO:0000313" key="1">
    <source>
        <dbReference type="EMBL" id="KAJ7080814.1"/>
    </source>
</evidence>
<sequence length="588" mass="64379">MPSLALKPPCRFSTPAALGPQALKTRTIAAEAFNERIRAFILHLRRPQSKQIRSAWKTVSELTAHPRLTPPQLLHRSQPIRVKNGDGELDNTKIRIFEILPRQGSTALDAQLLCERLMWGYGGFALLWFVLGNLKNIRCGGVWARTAPRPWTHNLLLDINKVAASIQCSGKHWANRVDPGGSRRLRFQSLIWAKGAPQRLVLVGAAVSHALGALTAVEGIGVGGDVSEPLATGGALESELLGGRRDSMLVEDEALCTSRRRCPRSGCGTLRRSSVLVEFLDTQRLGSAPALGARDSLPEYSVHVACAPYPELPLRPESPSSHAAAAVERLDPRLAHRRRYQYVLPGSIRAQTALALPHPTRSGGYHSAAASFTTDARRGLRRPSDPPGHITSDVLLRSAPFPALPGLSESPVSLRSTAGALPHSQLDRRIYIETIALSTMGNFVETAGVSLSFQVQSHPNTSPPPELTVWVVETNISPIPLKFEARHLWNMKLLNQVKSRRILKPRFDFELVVVRLDSSRLTPINPTPCLSWLQTNSSLIPFKLCAHRSLNVGRSHGFNPDECLYQFEVVLSPCHSASSSVSQISAVC</sequence>
<dbReference type="Proteomes" id="UP001222325">
    <property type="component" value="Unassembled WGS sequence"/>
</dbReference>
<accession>A0AAD6XM55</accession>
<keyword evidence="2" id="KW-1185">Reference proteome</keyword>